<protein>
    <submittedName>
        <fullName evidence="6">Zinc-binding dehydrogenase</fullName>
    </submittedName>
</protein>
<dbReference type="GO" id="GO:0008270">
    <property type="term" value="F:zinc ion binding"/>
    <property type="evidence" value="ECO:0007669"/>
    <property type="project" value="InterPro"/>
</dbReference>
<dbReference type="PANTHER" id="PTHR43401:SF2">
    <property type="entry name" value="L-THREONINE 3-DEHYDROGENASE"/>
    <property type="match status" value="1"/>
</dbReference>
<proteinExistence type="inferred from homology"/>
<dbReference type="SUPFAM" id="SSF51735">
    <property type="entry name" value="NAD(P)-binding Rossmann-fold domains"/>
    <property type="match status" value="1"/>
</dbReference>
<accession>A0A7X2TCU6</accession>
<dbReference type="InterPro" id="IPR002328">
    <property type="entry name" value="ADH_Zn_CS"/>
</dbReference>
<dbReference type="RefSeq" id="WP_154472746.1">
    <property type="nucleotide sequence ID" value="NZ_DBEWUL010000125.1"/>
</dbReference>
<dbReference type="InterPro" id="IPR050129">
    <property type="entry name" value="Zn_alcohol_dh"/>
</dbReference>
<dbReference type="InterPro" id="IPR020843">
    <property type="entry name" value="ER"/>
</dbReference>
<dbReference type="InterPro" id="IPR036291">
    <property type="entry name" value="NAD(P)-bd_dom_sf"/>
</dbReference>
<evidence type="ECO:0000256" key="4">
    <source>
        <dbReference type="RuleBase" id="RU361277"/>
    </source>
</evidence>
<dbReference type="SUPFAM" id="SSF50129">
    <property type="entry name" value="GroES-like"/>
    <property type="match status" value="1"/>
</dbReference>
<dbReference type="GO" id="GO:0016491">
    <property type="term" value="F:oxidoreductase activity"/>
    <property type="evidence" value="ECO:0007669"/>
    <property type="project" value="UniProtKB-KW"/>
</dbReference>
<organism evidence="6 7">
    <name type="scientific">Clostridium porci</name>
    <dbReference type="NCBI Taxonomy" id="2605778"/>
    <lineage>
        <taxon>Bacteria</taxon>
        <taxon>Bacillati</taxon>
        <taxon>Bacillota</taxon>
        <taxon>Clostridia</taxon>
        <taxon>Eubacteriales</taxon>
        <taxon>Clostridiaceae</taxon>
        <taxon>Clostridium</taxon>
    </lineage>
</organism>
<dbReference type="PROSITE" id="PS00059">
    <property type="entry name" value="ADH_ZINC"/>
    <property type="match status" value="1"/>
</dbReference>
<keyword evidence="2 4" id="KW-0862">Zinc</keyword>
<comment type="cofactor">
    <cofactor evidence="4">
        <name>Zn(2+)</name>
        <dbReference type="ChEBI" id="CHEBI:29105"/>
    </cofactor>
</comment>
<dbReference type="InterPro" id="IPR011032">
    <property type="entry name" value="GroES-like_sf"/>
</dbReference>
<keyword evidence="3" id="KW-0560">Oxidoreductase</keyword>
<feature type="domain" description="Enoyl reductase (ER)" evidence="5">
    <location>
        <begin position="9"/>
        <end position="320"/>
    </location>
</feature>
<comment type="similarity">
    <text evidence="4">Belongs to the zinc-containing alcohol dehydrogenase family.</text>
</comment>
<evidence type="ECO:0000256" key="2">
    <source>
        <dbReference type="ARBA" id="ARBA00022833"/>
    </source>
</evidence>
<comment type="caution">
    <text evidence="6">The sequence shown here is derived from an EMBL/GenBank/DDBJ whole genome shotgun (WGS) entry which is preliminary data.</text>
</comment>
<reference evidence="6 7" key="1">
    <citation type="submission" date="2019-08" db="EMBL/GenBank/DDBJ databases">
        <title>In-depth cultivation of the pig gut microbiome towards novel bacterial diversity and tailored functional studies.</title>
        <authorList>
            <person name="Wylensek D."/>
            <person name="Hitch T.C.A."/>
            <person name="Clavel T."/>
        </authorList>
    </citation>
    <scope>NUCLEOTIDE SEQUENCE [LARGE SCALE GENOMIC DNA]</scope>
    <source>
        <strain evidence="6 7">WCA-389-WT-23D1</strain>
    </source>
</reference>
<dbReference type="Gene3D" id="3.90.180.10">
    <property type="entry name" value="Medium-chain alcohol dehydrogenases, catalytic domain"/>
    <property type="match status" value="2"/>
</dbReference>
<dbReference type="InterPro" id="IPR013149">
    <property type="entry name" value="ADH-like_C"/>
</dbReference>
<keyword evidence="1 4" id="KW-0479">Metal-binding</keyword>
<keyword evidence="7" id="KW-1185">Reference proteome</keyword>
<gene>
    <name evidence="6" type="ORF">FYJ39_12200</name>
</gene>
<dbReference type="Pfam" id="PF00107">
    <property type="entry name" value="ADH_zinc_N"/>
    <property type="match status" value="1"/>
</dbReference>
<dbReference type="EMBL" id="VUMD01000010">
    <property type="protein sequence ID" value="MSS37314.1"/>
    <property type="molecule type" value="Genomic_DNA"/>
</dbReference>
<evidence type="ECO:0000259" key="5">
    <source>
        <dbReference type="SMART" id="SM00829"/>
    </source>
</evidence>
<evidence type="ECO:0000256" key="1">
    <source>
        <dbReference type="ARBA" id="ARBA00022723"/>
    </source>
</evidence>
<name>A0A7X2TCU6_9CLOT</name>
<dbReference type="Pfam" id="PF08240">
    <property type="entry name" value="ADH_N"/>
    <property type="match status" value="1"/>
</dbReference>
<evidence type="ECO:0000256" key="3">
    <source>
        <dbReference type="ARBA" id="ARBA00023002"/>
    </source>
</evidence>
<dbReference type="PANTHER" id="PTHR43401">
    <property type="entry name" value="L-THREONINE 3-DEHYDROGENASE"/>
    <property type="match status" value="1"/>
</dbReference>
<dbReference type="InterPro" id="IPR013154">
    <property type="entry name" value="ADH-like_N"/>
</dbReference>
<evidence type="ECO:0000313" key="7">
    <source>
        <dbReference type="Proteomes" id="UP000429958"/>
    </source>
</evidence>
<dbReference type="SMART" id="SM00829">
    <property type="entry name" value="PKS_ER"/>
    <property type="match status" value="1"/>
</dbReference>
<evidence type="ECO:0000313" key="6">
    <source>
        <dbReference type="EMBL" id="MSS37314.1"/>
    </source>
</evidence>
<dbReference type="AlphaFoldDB" id="A0A7X2TCU6"/>
<dbReference type="Proteomes" id="UP000429958">
    <property type="component" value="Unassembled WGS sequence"/>
</dbReference>
<dbReference type="Gene3D" id="3.40.50.720">
    <property type="entry name" value="NAD(P)-binding Rossmann-like Domain"/>
    <property type="match status" value="1"/>
</dbReference>
<sequence>MKCDAVWVAEPYKIEIRPVEIADEPGYGQIQIEVKACGVCAWDSYLFQGVTGPGPTPYPIGHEAVGVVRKVGGGVTDFKAGDNVFLGTGGNEMMSQYLNNIAAGAAKLPKEIDDWSRWIIEPTCCVVNLLNKTQIESGDKVVLVGCGYMGLLTLMGLVRGSQAGEVIVFEKRPERRDLARKYGADRVFDPYDKEGQAWIEELKAEGGADVVIEFSASNSGFELANELIRHEAGKLVIGSWHRHEMSFDGTRWHLGGLSVYNLSPMSNRHYTDVMKQTKALLDKGIYTPQDLVTHVADYRDCQPIFEKSISKEDGYIKGVITF</sequence>